<dbReference type="InterPro" id="IPR050208">
    <property type="entry name" value="MHC_class-I_related"/>
</dbReference>
<keyword evidence="12" id="KW-0732">Signal</keyword>
<feature type="signal peptide" evidence="12">
    <location>
        <begin position="1"/>
        <end position="24"/>
    </location>
</feature>
<dbReference type="AlphaFoldDB" id="O77950"/>
<sequence length="363" mass="40912">MAEVAHPTLPLLLAATLAPTQTRAGSHSLRYFYTAVSRPGLGEPLFIAVGYVDDTPFVRYDSDAENPRMEPRVTWMEREGPEYWEEETRRIQETEQWFQMDLRTLRGYYNQNEDGSHTIQRIFGCDLGSDGKLRRGYDQLAYDGLDHIALKEDLKKWTVADKVAWITRSRLEQTGETERRRAYLEGECVESLHRYLELGKERSAASDPLKVHVTLHPRPEGGVTLRCWALGFYPAEITLSWQLNGEDLTQDVEIVETRPAGDGTFQKWASVVVPPGKEQKYTCHVDHEGLPEPITQRWEPSPSTDSNMETYVIYVVLGAVAIIAAVIIGAVVAVVRKRRRNTAFLLTGGTGGDYTPAPGRDSS</sequence>
<proteinExistence type="inferred from homology"/>
<dbReference type="PROSITE" id="PS00290">
    <property type="entry name" value="IG_MHC"/>
    <property type="match status" value="1"/>
</dbReference>
<accession>O77950</accession>
<evidence type="ECO:0000256" key="9">
    <source>
        <dbReference type="ARBA" id="ARBA00023180"/>
    </source>
</evidence>
<dbReference type="InterPro" id="IPR011161">
    <property type="entry name" value="MHC_I-like_Ag-recog"/>
</dbReference>
<evidence type="ECO:0000256" key="3">
    <source>
        <dbReference type="ARBA" id="ARBA00006909"/>
    </source>
</evidence>
<dbReference type="InterPro" id="IPR011162">
    <property type="entry name" value="MHC_I/II-like_Ag-recog"/>
</dbReference>
<dbReference type="FunFam" id="3.30.500.10:FF:000001">
    <property type="entry name" value="H-2 class I histocompatibility antigen, alpha chain"/>
    <property type="match status" value="1"/>
</dbReference>
<evidence type="ECO:0000256" key="11">
    <source>
        <dbReference type="SAM" id="Phobius"/>
    </source>
</evidence>
<keyword evidence="9" id="KW-0325">Glycoprotein</keyword>
<evidence type="ECO:0000256" key="5">
    <source>
        <dbReference type="ARBA" id="ARBA00022692"/>
    </source>
</evidence>
<evidence type="ECO:0000256" key="12">
    <source>
        <dbReference type="SAM" id="SignalP"/>
    </source>
</evidence>
<name>O77950_RAT</name>
<dbReference type="InterPro" id="IPR001039">
    <property type="entry name" value="MHC_I_a_a1/a2"/>
</dbReference>
<dbReference type="Pfam" id="PF00129">
    <property type="entry name" value="MHC_I"/>
    <property type="match status" value="1"/>
</dbReference>
<reference evidence="14" key="1">
    <citation type="journal article" date="1999" name="Transplant. Proc.">
        <title>Physical mapping and sequencing of class I genes in a 150-kb contig in the EC region.</title>
        <authorList>
            <person name="Yuan X.J."/>
            <person name="Kunz H.W."/>
            <person name="Gill T.J. 3rd"/>
        </authorList>
    </citation>
    <scope>NUCLEOTIDE SEQUENCE</scope>
    <source>
        <strain evidence="14">R21</strain>
    </source>
</reference>
<dbReference type="Gene3D" id="3.30.500.10">
    <property type="entry name" value="MHC class I-like antigen recognition-like"/>
    <property type="match status" value="1"/>
</dbReference>
<organism evidence="14">
    <name type="scientific">Rattus norvegicus</name>
    <name type="common">Rat</name>
    <dbReference type="NCBI Taxonomy" id="10116"/>
    <lineage>
        <taxon>Eukaryota</taxon>
        <taxon>Metazoa</taxon>
        <taxon>Chordata</taxon>
        <taxon>Craniata</taxon>
        <taxon>Vertebrata</taxon>
        <taxon>Euteleostomi</taxon>
        <taxon>Mammalia</taxon>
        <taxon>Eutheria</taxon>
        <taxon>Euarchontoglires</taxon>
        <taxon>Glires</taxon>
        <taxon>Rodentia</taxon>
        <taxon>Myomorpha</taxon>
        <taxon>Muroidea</taxon>
        <taxon>Muridae</taxon>
        <taxon>Murinae</taxon>
        <taxon>Rattus</taxon>
    </lineage>
</organism>
<feature type="domain" description="Ig-like" evidence="13">
    <location>
        <begin position="223"/>
        <end position="295"/>
    </location>
</feature>
<feature type="chain" id="PRO_5004159905" evidence="12">
    <location>
        <begin position="25"/>
        <end position="363"/>
    </location>
</feature>
<dbReference type="SUPFAM" id="SSF48726">
    <property type="entry name" value="Immunoglobulin"/>
    <property type="match status" value="1"/>
</dbReference>
<dbReference type="GO" id="GO:0002474">
    <property type="term" value="P:antigen processing and presentation of peptide antigen via MHC class I"/>
    <property type="evidence" value="ECO:0007669"/>
    <property type="project" value="UniProtKB-KW"/>
</dbReference>
<evidence type="ECO:0000256" key="7">
    <source>
        <dbReference type="ARBA" id="ARBA00022989"/>
    </source>
</evidence>
<keyword evidence="5 11" id="KW-0812">Transmembrane</keyword>
<dbReference type="GO" id="GO:0030670">
    <property type="term" value="C:phagocytic vesicle membrane"/>
    <property type="evidence" value="ECO:0007669"/>
    <property type="project" value="UniProtKB-ARBA"/>
</dbReference>
<keyword evidence="7 11" id="KW-1133">Transmembrane helix</keyword>
<dbReference type="InterPro" id="IPR036179">
    <property type="entry name" value="Ig-like_dom_sf"/>
</dbReference>
<protein>
    <submittedName>
        <fullName evidence="14">MHC class I antigen</fullName>
    </submittedName>
</protein>
<keyword evidence="6" id="KW-0391">Immunity</keyword>
<dbReference type="Gene3D" id="2.60.40.10">
    <property type="entry name" value="Immunoglobulins"/>
    <property type="match status" value="1"/>
</dbReference>
<dbReference type="PRINTS" id="PR01638">
    <property type="entry name" value="MHCCLASSI"/>
</dbReference>
<gene>
    <name evidence="14" type="primary">RT1.EC3</name>
</gene>
<dbReference type="Pfam" id="PF07654">
    <property type="entry name" value="C1-set"/>
    <property type="match status" value="1"/>
</dbReference>
<comment type="function">
    <text evidence="1">Involved in the presentation of foreign antigens to the immune system.</text>
</comment>
<feature type="transmembrane region" description="Helical" evidence="11">
    <location>
        <begin position="311"/>
        <end position="335"/>
    </location>
</feature>
<dbReference type="CDD" id="cd07698">
    <property type="entry name" value="IgC1_MHC_I_alpha3"/>
    <property type="match status" value="1"/>
</dbReference>
<dbReference type="InterPro" id="IPR007110">
    <property type="entry name" value="Ig-like_dom"/>
</dbReference>
<dbReference type="GO" id="GO:0098553">
    <property type="term" value="C:lumenal side of endoplasmic reticulum membrane"/>
    <property type="evidence" value="ECO:0007669"/>
    <property type="project" value="UniProtKB-ARBA"/>
</dbReference>
<dbReference type="SUPFAM" id="SSF54452">
    <property type="entry name" value="MHC antigen-recognition domain"/>
    <property type="match status" value="1"/>
</dbReference>
<dbReference type="SMART" id="SM00407">
    <property type="entry name" value="IGc1"/>
    <property type="match status" value="1"/>
</dbReference>
<evidence type="ECO:0000256" key="8">
    <source>
        <dbReference type="ARBA" id="ARBA00023136"/>
    </source>
</evidence>
<dbReference type="InterPro" id="IPR003006">
    <property type="entry name" value="Ig/MHC_CS"/>
</dbReference>
<dbReference type="InterPro" id="IPR013783">
    <property type="entry name" value="Ig-like_fold"/>
</dbReference>
<keyword evidence="4" id="KW-0490">MHC I</keyword>
<dbReference type="PANTHER" id="PTHR16675:SF251">
    <property type="entry name" value="HLA CLASS I HISTOCOMPATIBILITY ANTIGEN, C ALPHA CHAIN"/>
    <property type="match status" value="1"/>
</dbReference>
<dbReference type="PROSITE" id="PS50835">
    <property type="entry name" value="IG_LIKE"/>
    <property type="match status" value="1"/>
</dbReference>
<dbReference type="FunFam" id="2.60.40.10:FF:000014">
    <property type="entry name" value="H-2 class I histocompatibility antigen, alpha chain"/>
    <property type="match status" value="1"/>
</dbReference>
<dbReference type="InterPro" id="IPR037055">
    <property type="entry name" value="MHC_I-like_Ag-recog_sf"/>
</dbReference>
<evidence type="ECO:0000256" key="2">
    <source>
        <dbReference type="ARBA" id="ARBA00004479"/>
    </source>
</evidence>
<dbReference type="EMBL" id="AF074609">
    <property type="protein sequence ID" value="AAC33332.1"/>
    <property type="molecule type" value="Genomic_DNA"/>
</dbReference>
<evidence type="ECO:0000259" key="13">
    <source>
        <dbReference type="PROSITE" id="PS50835"/>
    </source>
</evidence>
<dbReference type="GO" id="GO:0042612">
    <property type="term" value="C:MHC class I protein complex"/>
    <property type="evidence" value="ECO:0007669"/>
    <property type="project" value="UniProtKB-KW"/>
</dbReference>
<evidence type="ECO:0000256" key="6">
    <source>
        <dbReference type="ARBA" id="ARBA00022859"/>
    </source>
</evidence>
<evidence type="ECO:0000256" key="10">
    <source>
        <dbReference type="RuleBase" id="RU004439"/>
    </source>
</evidence>
<evidence type="ECO:0000256" key="4">
    <source>
        <dbReference type="ARBA" id="ARBA00022451"/>
    </source>
</evidence>
<keyword evidence="8 11" id="KW-0472">Membrane</keyword>
<comment type="subcellular location">
    <subcellularLocation>
        <location evidence="2">Membrane</location>
        <topology evidence="2">Single-pass type I membrane protein</topology>
    </subcellularLocation>
</comment>
<evidence type="ECO:0000256" key="1">
    <source>
        <dbReference type="ARBA" id="ARBA00002297"/>
    </source>
</evidence>
<dbReference type="PANTHER" id="PTHR16675">
    <property type="entry name" value="MHC CLASS I-RELATED"/>
    <property type="match status" value="1"/>
</dbReference>
<evidence type="ECO:0000313" key="14">
    <source>
        <dbReference type="EMBL" id="AAC33332.1"/>
    </source>
</evidence>
<dbReference type="InterPro" id="IPR003597">
    <property type="entry name" value="Ig_C1-set"/>
</dbReference>
<comment type="similarity">
    <text evidence="3 10">Belongs to the MHC class I family.</text>
</comment>